<proteinExistence type="predicted"/>
<name>A0A914W877_9BILA</name>
<organism evidence="2 3">
    <name type="scientific">Plectus sambesii</name>
    <dbReference type="NCBI Taxonomy" id="2011161"/>
    <lineage>
        <taxon>Eukaryota</taxon>
        <taxon>Metazoa</taxon>
        <taxon>Ecdysozoa</taxon>
        <taxon>Nematoda</taxon>
        <taxon>Chromadorea</taxon>
        <taxon>Plectida</taxon>
        <taxon>Plectina</taxon>
        <taxon>Plectoidea</taxon>
        <taxon>Plectidae</taxon>
        <taxon>Plectus</taxon>
    </lineage>
</organism>
<dbReference type="AlphaFoldDB" id="A0A914W877"/>
<feature type="compositionally biased region" description="Polar residues" evidence="1">
    <location>
        <begin position="161"/>
        <end position="173"/>
    </location>
</feature>
<dbReference type="Proteomes" id="UP000887566">
    <property type="component" value="Unplaced"/>
</dbReference>
<sequence length="225" mass="24791">MRISKVVVRQSKRVRLSMVRARQTTAESISGLSVLPTQKKRKQPTAREQRCASCQSNTNWNRHSSEHDGSPSSPHSIEGAGRLLRNTKREHTRTTDTVRRYGYRRSSVVVSEVESCKQTRVENTLVRDGLAERRKVRTRPADSVDAAVDSSSVRPDRSSATTGGQRLSTTTGSAREPSAQFLRPNATRTKRTNCAGPGALSPASSSSAGRRRRRTSSTGGAFLRR</sequence>
<accession>A0A914W877</accession>
<evidence type="ECO:0000256" key="1">
    <source>
        <dbReference type="SAM" id="MobiDB-lite"/>
    </source>
</evidence>
<feature type="compositionally biased region" description="Low complexity" evidence="1">
    <location>
        <begin position="195"/>
        <end position="208"/>
    </location>
</feature>
<feature type="region of interest" description="Disordered" evidence="1">
    <location>
        <begin position="25"/>
        <end position="99"/>
    </location>
</feature>
<feature type="compositionally biased region" description="Basic and acidic residues" evidence="1">
    <location>
        <begin position="87"/>
        <end position="99"/>
    </location>
</feature>
<dbReference type="WBParaSite" id="PSAMB.scaffold3393size18464.g21345.t1">
    <property type="protein sequence ID" value="PSAMB.scaffold3393size18464.g21345.t1"/>
    <property type="gene ID" value="PSAMB.scaffold3393size18464.g21345"/>
</dbReference>
<reference evidence="3" key="1">
    <citation type="submission" date="2022-11" db="UniProtKB">
        <authorList>
            <consortium name="WormBaseParasite"/>
        </authorList>
    </citation>
    <scope>IDENTIFICATION</scope>
</reference>
<evidence type="ECO:0000313" key="2">
    <source>
        <dbReference type="Proteomes" id="UP000887566"/>
    </source>
</evidence>
<feature type="region of interest" description="Disordered" evidence="1">
    <location>
        <begin position="134"/>
        <end position="225"/>
    </location>
</feature>
<protein>
    <submittedName>
        <fullName evidence="3">Uncharacterized protein</fullName>
    </submittedName>
</protein>
<keyword evidence="2" id="KW-1185">Reference proteome</keyword>
<feature type="compositionally biased region" description="Low complexity" evidence="1">
    <location>
        <begin position="216"/>
        <end position="225"/>
    </location>
</feature>
<feature type="compositionally biased region" description="Polar residues" evidence="1">
    <location>
        <begin position="52"/>
        <end position="62"/>
    </location>
</feature>
<evidence type="ECO:0000313" key="3">
    <source>
        <dbReference type="WBParaSite" id="PSAMB.scaffold3393size18464.g21345.t1"/>
    </source>
</evidence>
<feature type="compositionally biased region" description="Low complexity" evidence="1">
    <location>
        <begin position="141"/>
        <end position="153"/>
    </location>
</feature>